<keyword evidence="12" id="KW-1185">Reference proteome</keyword>
<keyword evidence="3" id="KW-0813">Transport</keyword>
<feature type="transmembrane region" description="Helical" evidence="10">
    <location>
        <begin position="242"/>
        <end position="262"/>
    </location>
</feature>
<dbReference type="AlphaFoldDB" id="A0A0P1BJB0"/>
<protein>
    <submittedName>
        <fullName evidence="11">Aquaporin (Major intrinsic protein family)</fullName>
    </submittedName>
</protein>
<dbReference type="Pfam" id="PF00230">
    <property type="entry name" value="MIP"/>
    <property type="match status" value="1"/>
</dbReference>
<dbReference type="GO" id="GO:0015254">
    <property type="term" value="F:glycerol channel activity"/>
    <property type="evidence" value="ECO:0007669"/>
    <property type="project" value="TreeGrafter"/>
</dbReference>
<dbReference type="SUPFAM" id="SSF81338">
    <property type="entry name" value="Aquaporin-like"/>
    <property type="match status" value="1"/>
</dbReference>
<reference evidence="11 12" key="1">
    <citation type="submission" date="2014-09" db="EMBL/GenBank/DDBJ databases">
        <authorList>
            <person name="Magalhaes I.L.F."/>
            <person name="Oliveira U."/>
            <person name="Santos F.R."/>
            <person name="Vidigal T.H.D.A."/>
            <person name="Brescovit A.D."/>
            <person name="Santos A.J."/>
        </authorList>
    </citation>
    <scope>NUCLEOTIDE SEQUENCE [LARGE SCALE GENOMIC DNA]</scope>
</reference>
<dbReference type="InterPro" id="IPR023271">
    <property type="entry name" value="Aquaporin-like"/>
</dbReference>
<dbReference type="PROSITE" id="PS00221">
    <property type="entry name" value="MIP"/>
    <property type="match status" value="1"/>
</dbReference>
<evidence type="ECO:0000256" key="4">
    <source>
        <dbReference type="ARBA" id="ARBA00022692"/>
    </source>
</evidence>
<dbReference type="STRING" id="401625.A0A0P1BJB0"/>
<evidence type="ECO:0000256" key="10">
    <source>
        <dbReference type="SAM" id="Phobius"/>
    </source>
</evidence>
<feature type="transmembrane region" description="Helical" evidence="10">
    <location>
        <begin position="282"/>
        <end position="301"/>
    </location>
</feature>
<comment type="catalytic activity">
    <reaction evidence="8">
        <text>H2O(in) = H2O(out)</text>
        <dbReference type="Rhea" id="RHEA:29667"/>
        <dbReference type="ChEBI" id="CHEBI:15377"/>
    </reaction>
</comment>
<dbReference type="OrthoDB" id="3222at2759"/>
<dbReference type="EMBL" id="CCYA01000278">
    <property type="protein sequence ID" value="CEH16121.1"/>
    <property type="molecule type" value="Genomic_DNA"/>
</dbReference>
<dbReference type="InterPro" id="IPR000425">
    <property type="entry name" value="MIP"/>
</dbReference>
<evidence type="ECO:0000256" key="6">
    <source>
        <dbReference type="ARBA" id="ARBA00022989"/>
    </source>
</evidence>
<feature type="transmembrane region" description="Helical" evidence="10">
    <location>
        <begin position="322"/>
        <end position="344"/>
    </location>
</feature>
<feature type="region of interest" description="Disordered" evidence="9">
    <location>
        <begin position="79"/>
        <end position="120"/>
    </location>
</feature>
<evidence type="ECO:0000256" key="8">
    <source>
        <dbReference type="ARBA" id="ARBA00034651"/>
    </source>
</evidence>
<evidence type="ECO:0000256" key="3">
    <source>
        <dbReference type="ARBA" id="ARBA00022448"/>
    </source>
</evidence>
<feature type="region of interest" description="Disordered" evidence="9">
    <location>
        <begin position="174"/>
        <end position="203"/>
    </location>
</feature>
<evidence type="ECO:0000256" key="9">
    <source>
        <dbReference type="SAM" id="MobiDB-lite"/>
    </source>
</evidence>
<keyword evidence="7 10" id="KW-0472">Membrane</keyword>
<organism evidence="11 12">
    <name type="scientific">Ceraceosorus bombacis</name>
    <dbReference type="NCBI Taxonomy" id="401625"/>
    <lineage>
        <taxon>Eukaryota</taxon>
        <taxon>Fungi</taxon>
        <taxon>Dikarya</taxon>
        <taxon>Basidiomycota</taxon>
        <taxon>Ustilaginomycotina</taxon>
        <taxon>Exobasidiomycetes</taxon>
        <taxon>Ceraceosorales</taxon>
        <taxon>Ceraceosoraceae</taxon>
        <taxon>Ceraceosorus</taxon>
    </lineage>
</organism>
<dbReference type="InterPro" id="IPR022357">
    <property type="entry name" value="MIP_CS"/>
</dbReference>
<dbReference type="PRINTS" id="PR00783">
    <property type="entry name" value="MINTRINSICP"/>
</dbReference>
<dbReference type="Proteomes" id="UP000054845">
    <property type="component" value="Unassembled WGS sequence"/>
</dbReference>
<dbReference type="CDD" id="cd00333">
    <property type="entry name" value="MIP"/>
    <property type="match status" value="1"/>
</dbReference>
<feature type="transmembrane region" description="Helical" evidence="10">
    <location>
        <begin position="411"/>
        <end position="431"/>
    </location>
</feature>
<evidence type="ECO:0000256" key="2">
    <source>
        <dbReference type="ARBA" id="ARBA00006175"/>
    </source>
</evidence>
<dbReference type="GO" id="GO:0015250">
    <property type="term" value="F:water channel activity"/>
    <property type="evidence" value="ECO:0007669"/>
    <property type="project" value="TreeGrafter"/>
</dbReference>
<dbReference type="PANTHER" id="PTHR43829:SF9">
    <property type="entry name" value="AQUAPORIN-9"/>
    <property type="match status" value="1"/>
</dbReference>
<dbReference type="Gene3D" id="1.20.1080.10">
    <property type="entry name" value="Glycerol uptake facilitator protein"/>
    <property type="match status" value="1"/>
</dbReference>
<keyword evidence="4 10" id="KW-0812">Transmembrane</keyword>
<accession>A0A0P1BJB0</accession>
<dbReference type="GO" id="GO:0005886">
    <property type="term" value="C:plasma membrane"/>
    <property type="evidence" value="ECO:0007669"/>
    <property type="project" value="TreeGrafter"/>
</dbReference>
<evidence type="ECO:0000313" key="12">
    <source>
        <dbReference type="Proteomes" id="UP000054845"/>
    </source>
</evidence>
<keyword evidence="6 10" id="KW-1133">Transmembrane helix</keyword>
<evidence type="ECO:0000256" key="1">
    <source>
        <dbReference type="ARBA" id="ARBA00004141"/>
    </source>
</evidence>
<dbReference type="NCBIfam" id="TIGR00861">
    <property type="entry name" value="MIP"/>
    <property type="match status" value="1"/>
</dbReference>
<sequence length="517" mass="56356">MSARSSFDRGSAASLHAANELAEHVDLPTPIDGSFGVKAVEGMQAIGAHEKLPKHAHVIKDKRTGQHYVKPLKFSLAKAKQAPKTERHEFSHPVGLSQAFSTSKAPSRVSHESNRVGSVPAHTDAGTALLLDQLRNIVRQEVTFAHQGHKEQVEQIAVNTQELQSQLRAIDQSDQLGVNTTDSKSRNGSATTDGKTSFADAPLPQVAARGGMNAAIIDEDEEDEDEFPNLWAKWRYHLREPFAEFLGTAVLMIFGNGINVQVTVSKLYDASDAKGDYLSISFGWGLGVLFGVTLAGGISGGHINPALTLALAVWRRFPWRKVPVYICAQMAGALVGSLMIYGLYVVPIRIVDPMQTETTAALFTTYPAEFLRTQSTRITTFYNEVFATAVLAAVVFALGDSNNTPPPEGMAPLILMWLIMAIGATLGWQSAYCVNPARDWGPRMMLSMVGYEGLWSFNAGYFAWTPLLATVVGAQVGAFLYDALIYTGGDSPLNRPWRWNRVKWPSTSRHQLPASVS</sequence>
<feature type="transmembrane region" description="Helical" evidence="10">
    <location>
        <begin position="461"/>
        <end position="481"/>
    </location>
</feature>
<name>A0A0P1BJB0_9BASI</name>
<feature type="transmembrane region" description="Helical" evidence="10">
    <location>
        <begin position="381"/>
        <end position="399"/>
    </location>
</feature>
<dbReference type="InterPro" id="IPR050363">
    <property type="entry name" value="MIP/Aquaporin"/>
</dbReference>
<evidence type="ECO:0000256" key="7">
    <source>
        <dbReference type="ARBA" id="ARBA00023136"/>
    </source>
</evidence>
<evidence type="ECO:0000313" key="11">
    <source>
        <dbReference type="EMBL" id="CEH16121.1"/>
    </source>
</evidence>
<dbReference type="PANTHER" id="PTHR43829">
    <property type="entry name" value="AQUAPORIN OR AQUAGLYCEROPORIN RELATED"/>
    <property type="match status" value="1"/>
</dbReference>
<proteinExistence type="inferred from homology"/>
<evidence type="ECO:0000256" key="5">
    <source>
        <dbReference type="ARBA" id="ARBA00022737"/>
    </source>
</evidence>
<keyword evidence="5" id="KW-0677">Repeat</keyword>
<comment type="similarity">
    <text evidence="2">Belongs to the MIP/aquaporin (TC 1.A.8) family.</text>
</comment>
<comment type="subcellular location">
    <subcellularLocation>
        <location evidence="1">Membrane</location>
        <topology evidence="1">Multi-pass membrane protein</topology>
    </subcellularLocation>
</comment>
<feature type="compositionally biased region" description="Polar residues" evidence="9">
    <location>
        <begin position="174"/>
        <end position="195"/>
    </location>
</feature>